<dbReference type="AlphaFoldDB" id="A0A9N9H632"/>
<sequence length="83" mass="9370">MVIETLSDDDSIIGGNGIVVEIDESKFSRGKETEGIWVVGGVERTDERKCFFKVVNQRNAETIRDIVSKHIKPGSIVVTDYWR</sequence>
<feature type="domain" description="ISXO2-like transposase" evidence="1">
    <location>
        <begin position="24"/>
        <end position="82"/>
    </location>
</feature>
<dbReference type="PANTHER" id="PTHR47163:SF2">
    <property type="entry name" value="SI:DKEY-17M8.2"/>
    <property type="match status" value="1"/>
</dbReference>
<dbReference type="Proteomes" id="UP000789342">
    <property type="component" value="Unassembled WGS sequence"/>
</dbReference>
<comment type="caution">
    <text evidence="2">The sequence shown here is derived from an EMBL/GenBank/DDBJ whole genome shotgun (WGS) entry which is preliminary data.</text>
</comment>
<keyword evidence="3" id="KW-1185">Reference proteome</keyword>
<dbReference type="Pfam" id="PF12762">
    <property type="entry name" value="DDE_Tnp_IS1595"/>
    <property type="match status" value="1"/>
</dbReference>
<dbReference type="EMBL" id="CAJVPV010011275">
    <property type="protein sequence ID" value="CAG8659439.1"/>
    <property type="molecule type" value="Genomic_DNA"/>
</dbReference>
<protein>
    <submittedName>
        <fullName evidence="2">3673_t:CDS:1</fullName>
    </submittedName>
</protein>
<dbReference type="PANTHER" id="PTHR47163">
    <property type="entry name" value="DDE_TNP_IS1595 DOMAIN-CONTAINING PROTEIN"/>
    <property type="match status" value="1"/>
</dbReference>
<dbReference type="InterPro" id="IPR024445">
    <property type="entry name" value="Tnp_ISXO2-like"/>
</dbReference>
<evidence type="ECO:0000313" key="2">
    <source>
        <dbReference type="EMBL" id="CAG8659439.1"/>
    </source>
</evidence>
<dbReference type="OrthoDB" id="5598606at2759"/>
<dbReference type="InterPro" id="IPR053164">
    <property type="entry name" value="IS1016-like_transposase"/>
</dbReference>
<reference evidence="2" key="1">
    <citation type="submission" date="2021-06" db="EMBL/GenBank/DDBJ databases">
        <authorList>
            <person name="Kallberg Y."/>
            <person name="Tangrot J."/>
            <person name="Rosling A."/>
        </authorList>
    </citation>
    <scope>NUCLEOTIDE SEQUENCE</scope>
    <source>
        <strain evidence="2">CL551</strain>
    </source>
</reference>
<gene>
    <name evidence="2" type="ORF">AMORRO_LOCUS10339</name>
</gene>
<proteinExistence type="predicted"/>
<organism evidence="2 3">
    <name type="scientific">Acaulospora morrowiae</name>
    <dbReference type="NCBI Taxonomy" id="94023"/>
    <lineage>
        <taxon>Eukaryota</taxon>
        <taxon>Fungi</taxon>
        <taxon>Fungi incertae sedis</taxon>
        <taxon>Mucoromycota</taxon>
        <taxon>Glomeromycotina</taxon>
        <taxon>Glomeromycetes</taxon>
        <taxon>Diversisporales</taxon>
        <taxon>Acaulosporaceae</taxon>
        <taxon>Acaulospora</taxon>
    </lineage>
</organism>
<accession>A0A9N9H632</accession>
<evidence type="ECO:0000259" key="1">
    <source>
        <dbReference type="Pfam" id="PF12762"/>
    </source>
</evidence>
<feature type="non-terminal residue" evidence="2">
    <location>
        <position position="83"/>
    </location>
</feature>
<name>A0A9N9H632_9GLOM</name>
<evidence type="ECO:0000313" key="3">
    <source>
        <dbReference type="Proteomes" id="UP000789342"/>
    </source>
</evidence>